<dbReference type="RefSeq" id="XP_013332459.1">
    <property type="nucleotide sequence ID" value="XM_013477005.1"/>
</dbReference>
<name>A0A0F4Z5Q8_RASE3</name>
<feature type="region of interest" description="Disordered" evidence="1">
    <location>
        <begin position="1"/>
        <end position="43"/>
    </location>
</feature>
<feature type="compositionally biased region" description="Polar residues" evidence="1">
    <location>
        <begin position="15"/>
        <end position="26"/>
    </location>
</feature>
<feature type="compositionally biased region" description="Low complexity" evidence="1">
    <location>
        <begin position="554"/>
        <end position="565"/>
    </location>
</feature>
<feature type="region of interest" description="Disordered" evidence="1">
    <location>
        <begin position="852"/>
        <end position="950"/>
    </location>
</feature>
<feature type="region of interest" description="Disordered" evidence="1">
    <location>
        <begin position="271"/>
        <end position="298"/>
    </location>
</feature>
<dbReference type="GeneID" id="25312114"/>
<dbReference type="Proteomes" id="UP000053958">
    <property type="component" value="Unassembled WGS sequence"/>
</dbReference>
<feature type="compositionally biased region" description="Basic and acidic residues" evidence="1">
    <location>
        <begin position="783"/>
        <end position="809"/>
    </location>
</feature>
<feature type="compositionally biased region" description="Basic and acidic residues" evidence="1">
    <location>
        <begin position="761"/>
        <end position="774"/>
    </location>
</feature>
<dbReference type="OrthoDB" id="5415055at2759"/>
<feature type="compositionally biased region" description="Polar residues" evidence="1">
    <location>
        <begin position="739"/>
        <end position="756"/>
    </location>
</feature>
<feature type="region of interest" description="Disordered" evidence="1">
    <location>
        <begin position="730"/>
        <end position="840"/>
    </location>
</feature>
<feature type="compositionally biased region" description="Basic and acidic residues" evidence="1">
    <location>
        <begin position="184"/>
        <end position="193"/>
    </location>
</feature>
<feature type="compositionally biased region" description="Low complexity" evidence="1">
    <location>
        <begin position="1"/>
        <end position="14"/>
    </location>
</feature>
<feature type="compositionally biased region" description="Basic and acidic residues" evidence="1">
    <location>
        <begin position="866"/>
        <end position="901"/>
    </location>
</feature>
<accession>A0A0F4Z5Q8</accession>
<evidence type="ECO:0000256" key="1">
    <source>
        <dbReference type="SAM" id="MobiDB-lite"/>
    </source>
</evidence>
<feature type="region of interest" description="Disordered" evidence="1">
    <location>
        <begin position="227"/>
        <end position="249"/>
    </location>
</feature>
<feature type="region of interest" description="Disordered" evidence="1">
    <location>
        <begin position="346"/>
        <end position="386"/>
    </location>
</feature>
<proteinExistence type="predicted"/>
<evidence type="ECO:0000313" key="2">
    <source>
        <dbReference type="EMBL" id="KKA25847.1"/>
    </source>
</evidence>
<feature type="compositionally biased region" description="Basic and acidic residues" evidence="1">
    <location>
        <begin position="30"/>
        <end position="41"/>
    </location>
</feature>
<feature type="compositionally biased region" description="Polar residues" evidence="1">
    <location>
        <begin position="622"/>
        <end position="633"/>
    </location>
</feature>
<evidence type="ECO:0000313" key="3">
    <source>
        <dbReference type="Proteomes" id="UP000053958"/>
    </source>
</evidence>
<organism evidence="2 3">
    <name type="scientific">Rasamsonia emersonii (strain ATCC 16479 / CBS 393.64 / IMI 116815)</name>
    <dbReference type="NCBI Taxonomy" id="1408163"/>
    <lineage>
        <taxon>Eukaryota</taxon>
        <taxon>Fungi</taxon>
        <taxon>Dikarya</taxon>
        <taxon>Ascomycota</taxon>
        <taxon>Pezizomycotina</taxon>
        <taxon>Eurotiomycetes</taxon>
        <taxon>Eurotiomycetidae</taxon>
        <taxon>Eurotiales</taxon>
        <taxon>Trichocomaceae</taxon>
        <taxon>Rasamsonia</taxon>
    </lineage>
</organism>
<gene>
    <name evidence="2" type="ORF">T310_0050</name>
</gene>
<reference evidence="2 3" key="1">
    <citation type="submission" date="2015-04" db="EMBL/GenBank/DDBJ databases">
        <authorList>
            <person name="Heijne W.H."/>
            <person name="Fedorova N.D."/>
            <person name="Nierman W.C."/>
            <person name="Vollebregt A.W."/>
            <person name="Zhao Z."/>
            <person name="Wu L."/>
            <person name="Kumar M."/>
            <person name="Stam H."/>
            <person name="van den Berg M.A."/>
            <person name="Pel H.J."/>
        </authorList>
    </citation>
    <scope>NUCLEOTIDE SEQUENCE [LARGE SCALE GENOMIC DNA]</scope>
    <source>
        <strain evidence="2 3">CBS 393.64</strain>
    </source>
</reference>
<protein>
    <submittedName>
        <fullName evidence="2">NTP binding protein</fullName>
    </submittedName>
</protein>
<sequence>MAALLSSLPRSPSSFDTPQSAVKPSCQQRRRTDISRRDRQGRAGRLSLRSAWARAGVVFGHRVCDPGQQQLRKPAEDGLVADDNLSFLMSSPNAKDQGYQQDSEYLMSGAISTGSLVSNAGETVAATQTSPGHVTNADSKMDTASTCEKIHVEPAKKAHERDWRELRHRLERKIAAAAAHAMSGRHDSGEGERRRPKWFLGTVTPQDKSKEPRLFTVNSEDKITMRGANPRTGVVSPSNHTESSQEDNVPHQACRQRWKMQGDQWICVNVSPSSSEKSRPSGTKNCCPKEQSSQVSVPDMLSDDWEDKFVVNMPSAKEPNPPTMTPEQIKEYQENIERVRLEREKMHEIGSGPNHRAGTPDAADQTMRKNPASPPSGVGQYFSPDEVGQDLVSPIQEGSHQKQKDFYDSIGDEGFVGCIEIDRPYAKNPDEILLFPNVEDDCQYSLFPWTPTSKKEGERKQGVHLNRLSAFEKAVVSEEDLPSQCTRPPLSSNQRTASAPQKSNVQASLAQRAGTITNQPSVSPPNRIPKPTATGKENQVEQANRKDDDDVFIVTPTVTRVMVPPSISKSMTEPSRLRQNQRQSPPATKFGTHVSPGRPNPQFMGPPKTTPASEYPIHHGNSVRQGPGTSSPTARYAHLAAASATQAKQGSPQGKEFTIMTESRAGPAPKNSGHLKLDTRDVFKDMPATKGPMIQDIVSPAEERARNIFRDRSSKAPSVAELDGLQIFQQMAGVPASDGPSQADQGPQKSRENVTGSGRPENSRTHSIRVEVKRAATQPDVAKPAEKRTEAKKAAERLVESRKRAERLAEAQAAYKKAEAEKGANQKTPPKSAADRLKERMIAAEKLAEAQAAYREAQAKKAAAKKAAEERADQKRTGEKAAEEKKAEKAERKTEARKSAESKASSSDPRSEGQTPENSDEHKDGLGKAAWARPTQSDIPSPLGGFGEAVRNGRPLLAGVISALRDMAGVSTDGVVAGAEQKELSTQSSIELDYKQQEQTKVPITAYYSIEPDFTRTYY</sequence>
<comment type="caution">
    <text evidence="2">The sequence shown here is derived from an EMBL/GenBank/DDBJ whole genome shotgun (WGS) entry which is preliminary data.</text>
</comment>
<dbReference type="STRING" id="1408163.A0A0F4Z5Q8"/>
<keyword evidence="3" id="KW-1185">Reference proteome</keyword>
<dbReference type="EMBL" id="LASV01000007">
    <property type="protein sequence ID" value="KKA25847.1"/>
    <property type="molecule type" value="Genomic_DNA"/>
</dbReference>
<feature type="compositionally biased region" description="Polar residues" evidence="1">
    <location>
        <begin position="483"/>
        <end position="521"/>
    </location>
</feature>
<feature type="region of interest" description="Disordered" evidence="1">
    <location>
        <begin position="476"/>
        <end position="633"/>
    </location>
</feature>
<feature type="compositionally biased region" description="Polar residues" evidence="1">
    <location>
        <begin position="567"/>
        <end position="586"/>
    </location>
</feature>
<dbReference type="AlphaFoldDB" id="A0A0F4Z5Q8"/>
<feature type="region of interest" description="Disordered" evidence="1">
    <location>
        <begin position="177"/>
        <end position="196"/>
    </location>
</feature>